<feature type="non-terminal residue" evidence="2">
    <location>
        <position position="1"/>
    </location>
</feature>
<dbReference type="PANTHER" id="PTHR16138">
    <property type="entry name" value="MYCOPHENOLIC ACID ACYL-GLUCURONIDE ESTERASE, MITOCHONDRIAL"/>
    <property type="match status" value="1"/>
</dbReference>
<dbReference type="InterPro" id="IPR052382">
    <property type="entry name" value="ABHD10_acyl-thioesterase"/>
</dbReference>
<protein>
    <recommendedName>
        <fullName evidence="5">Serine aminopeptidase S33 domain-containing protein</fullName>
    </recommendedName>
</protein>
<keyword evidence="4" id="KW-1185">Reference proteome</keyword>
<dbReference type="Proteomes" id="UP001152797">
    <property type="component" value="Unassembled WGS sequence"/>
</dbReference>
<organism evidence="2">
    <name type="scientific">Cladocopium goreaui</name>
    <dbReference type="NCBI Taxonomy" id="2562237"/>
    <lineage>
        <taxon>Eukaryota</taxon>
        <taxon>Sar</taxon>
        <taxon>Alveolata</taxon>
        <taxon>Dinophyceae</taxon>
        <taxon>Suessiales</taxon>
        <taxon>Symbiodiniaceae</taxon>
        <taxon>Cladocopium</taxon>
    </lineage>
</organism>
<feature type="non-terminal residue" evidence="2">
    <location>
        <position position="261"/>
    </location>
</feature>
<dbReference type="SUPFAM" id="SSF53474">
    <property type="entry name" value="alpha/beta-Hydrolases"/>
    <property type="match status" value="1"/>
</dbReference>
<name>A0A9P1FPE4_9DINO</name>
<proteinExistence type="predicted"/>
<dbReference type="EMBL" id="CAMXCT030000913">
    <property type="protein sequence ID" value="CAL4772036.1"/>
    <property type="molecule type" value="Genomic_DNA"/>
</dbReference>
<accession>A0A9P1FPE4</accession>
<evidence type="ECO:0000313" key="4">
    <source>
        <dbReference type="Proteomes" id="UP001152797"/>
    </source>
</evidence>
<reference evidence="3 4" key="2">
    <citation type="submission" date="2024-05" db="EMBL/GenBank/DDBJ databases">
        <authorList>
            <person name="Chen Y."/>
            <person name="Shah S."/>
            <person name="Dougan E. K."/>
            <person name="Thang M."/>
            <person name="Chan C."/>
        </authorList>
    </citation>
    <scope>NUCLEOTIDE SEQUENCE [LARGE SCALE GENOMIC DNA]</scope>
</reference>
<dbReference type="EMBL" id="CAMXCT020000913">
    <property type="protein sequence ID" value="CAL1138099.1"/>
    <property type="molecule type" value="Genomic_DNA"/>
</dbReference>
<dbReference type="InterPro" id="IPR029058">
    <property type="entry name" value="AB_hydrolase_fold"/>
</dbReference>
<dbReference type="OrthoDB" id="422236at2759"/>
<dbReference type="PANTHER" id="PTHR16138:SF7">
    <property type="entry name" value="PALMITOYL-PROTEIN THIOESTERASE ABHD10, MITOCHONDRIAL"/>
    <property type="match status" value="1"/>
</dbReference>
<reference evidence="2" key="1">
    <citation type="submission" date="2022-10" db="EMBL/GenBank/DDBJ databases">
        <authorList>
            <person name="Chen Y."/>
            <person name="Dougan E. K."/>
            <person name="Chan C."/>
            <person name="Rhodes N."/>
            <person name="Thang M."/>
        </authorList>
    </citation>
    <scope>NUCLEOTIDE SEQUENCE</scope>
</reference>
<gene>
    <name evidence="2" type="ORF">C1SCF055_LOCUS12243</name>
</gene>
<dbReference type="AlphaFoldDB" id="A0A9P1FPE4"/>
<evidence type="ECO:0000313" key="3">
    <source>
        <dbReference type="EMBL" id="CAL4772036.1"/>
    </source>
</evidence>
<dbReference type="GO" id="GO:0004553">
    <property type="term" value="F:hydrolase activity, hydrolyzing O-glycosyl compounds"/>
    <property type="evidence" value="ECO:0007669"/>
    <property type="project" value="TreeGrafter"/>
</dbReference>
<evidence type="ECO:0008006" key="5">
    <source>
        <dbReference type="Google" id="ProtNLM"/>
    </source>
</evidence>
<sequence length="261" mass="28413">LSAHLLQGCSHVLSLMRSTRMAKETLCLLYLPGCGSLPGGRKERFLQAYADKKGHLLRCLEYSKPLGAEGAWMQKDLSSLHEALRDAEAAADELTTDTHRRLVLVAASMGGWIAASLASSRFRHVFGALLLAPTAACSAAKVLPGQGGRFSGTDLLPSQHSDQGYTIHGAIRQELQEHTIEDRIPASCLVRIMHGDKDEAIPMEASEMLQLHLKAKGVKAELRRVTGGDHRLSSEVELAILEEELDQLLFDLGAGEKKSDR</sequence>
<comment type="caution">
    <text evidence="2">The sequence shown here is derived from an EMBL/GenBank/DDBJ whole genome shotgun (WGS) entry which is preliminary data.</text>
</comment>
<evidence type="ECO:0000313" key="2">
    <source>
        <dbReference type="EMBL" id="CAI3984724.1"/>
    </source>
</evidence>
<evidence type="ECO:0000256" key="1">
    <source>
        <dbReference type="ARBA" id="ARBA00022801"/>
    </source>
</evidence>
<keyword evidence="1" id="KW-0378">Hydrolase</keyword>
<dbReference type="Gene3D" id="3.40.50.1820">
    <property type="entry name" value="alpha/beta hydrolase"/>
    <property type="match status" value="1"/>
</dbReference>
<dbReference type="EMBL" id="CAMXCT010000913">
    <property type="protein sequence ID" value="CAI3984724.1"/>
    <property type="molecule type" value="Genomic_DNA"/>
</dbReference>